<dbReference type="RefSeq" id="WP_082116529.1">
    <property type="nucleotide sequence ID" value="NZ_CP010904.1"/>
</dbReference>
<dbReference type="NCBIfam" id="TIGR02601">
    <property type="entry name" value="autotrns_rpt"/>
    <property type="match status" value="1"/>
</dbReference>
<dbReference type="EMBL" id="CP010904">
    <property type="protein sequence ID" value="AKJ64202.1"/>
    <property type="molecule type" value="Genomic_DNA"/>
</dbReference>
<dbReference type="SUPFAM" id="SSF51126">
    <property type="entry name" value="Pectin lyase-like"/>
    <property type="match status" value="2"/>
</dbReference>
<dbReference type="NCBIfam" id="TIGR02595">
    <property type="entry name" value="PEP_CTERM"/>
    <property type="match status" value="1"/>
</dbReference>
<dbReference type="AlphaFoldDB" id="A0A0G3EFM1"/>
<organism evidence="3 4">
    <name type="scientific">Kiritimatiella glycovorans</name>
    <dbReference type="NCBI Taxonomy" id="1307763"/>
    <lineage>
        <taxon>Bacteria</taxon>
        <taxon>Pseudomonadati</taxon>
        <taxon>Kiritimatiellota</taxon>
        <taxon>Kiritimatiellia</taxon>
        <taxon>Kiritimatiellales</taxon>
        <taxon>Kiritimatiellaceae</taxon>
        <taxon>Kiritimatiella</taxon>
    </lineage>
</organism>
<dbReference type="STRING" id="1307763.L21SP4_00940"/>
<reference evidence="3 4" key="2">
    <citation type="journal article" date="2016" name="ISME J.">
        <title>Characterization of the first cultured representative of Verrucomicrobia subdivision 5 indicates the proposal of a novel phylum.</title>
        <authorList>
            <person name="Spring S."/>
            <person name="Bunk B."/>
            <person name="Sproer C."/>
            <person name="Schumann P."/>
            <person name="Rohde M."/>
            <person name="Tindall B.J."/>
            <person name="Klenk H.P."/>
        </authorList>
    </citation>
    <scope>NUCLEOTIDE SEQUENCE [LARGE SCALE GENOMIC DNA]</scope>
    <source>
        <strain evidence="3 4">L21-Fru-AB</strain>
    </source>
</reference>
<dbReference type="InterPro" id="IPR013425">
    <property type="entry name" value="Autotrns_rpt"/>
</dbReference>
<evidence type="ECO:0000256" key="2">
    <source>
        <dbReference type="SAM" id="SignalP"/>
    </source>
</evidence>
<gene>
    <name evidence="3" type="ORF">L21SP4_00940</name>
</gene>
<feature type="chain" id="PRO_5005183945" evidence="2">
    <location>
        <begin position="22"/>
        <end position="773"/>
    </location>
</feature>
<dbReference type="Proteomes" id="UP000035268">
    <property type="component" value="Chromosome"/>
</dbReference>
<dbReference type="KEGG" id="vbl:L21SP4_00940"/>
<feature type="signal peptide" evidence="2">
    <location>
        <begin position="1"/>
        <end position="21"/>
    </location>
</feature>
<sequence length="773" mass="78454" precursor="true">MRAWRMGLVVLCGLVAMSASAQFVWDGGAAPDGNWSADNWTGTAPAASFSDDFQFDGTTGLVNTNDLTGGTANSITFNSGAGAFTLEGNAITLGGDIENYSASSQTINLDMVMMGATRTVNTWSNNITLGGVLSGAGGLTKGNTDNDLYLTGDNTFTGPVWIQRDALFVDSINSVSGGSASSSLGAPTTEADGTITFGTGYRGGALRYTGTGETTDRRIKFAGLGGATLAQDGTGHLEFTGDTVNANDWEYRMLLTGSTAGTAEFSGVIGQGTTTSNSVLKQGTGTWTLSGNNTYLGGTEVQAGTLKLDRSGGTLADSGSVTVSGGTLEVVQSDTVGDVTLSSGSITGAGTLTANSVTANNGSGTTTISAELGGSGSFTKSGAGQVSVTTTSDSFSGDIDLQGGTIEVQADNALGTGTLTMADGTTLDALDNTEFDVTNDIDINGDVNFGVGVTRMLTLDGDVDLGSSDRVISYRSGGNGNFTLFFNGEISGSGRMILDSFAGNDYVHLSNTGNSMAGVTLVDGALLLEGGMAENETTLGSGTFIVQSGTLAAQGHQTAQIYNDVLLQGDVKIVSANGDVEIYGDVDLDGGTRTISMFSNAGEEEINGVISNGGLTLAKDGSAPGGRTMSLGGVNTYTGDTVIGADTTLLLTDDAALSFDIDGAGVNNDLSGDGSLSLAGDFIFDLTGASTTSGTVWQIIDAGLLGDTTHEGSFSVVNFNDVNDDGLWNRSANGTVYQYDESGGTLTVIPEPAAIGLMLASGAIFLLRRRLVI</sequence>
<evidence type="ECO:0000256" key="1">
    <source>
        <dbReference type="ARBA" id="ARBA00022729"/>
    </source>
</evidence>
<accession>A0A0G3EFM1</accession>
<dbReference type="InterPro" id="IPR013424">
    <property type="entry name" value="Ice-binding_C"/>
</dbReference>
<proteinExistence type="predicted"/>
<protein>
    <submittedName>
        <fullName evidence="3">Autotransporter-associated beta strand repeat</fullName>
    </submittedName>
</protein>
<evidence type="ECO:0000313" key="4">
    <source>
        <dbReference type="Proteomes" id="UP000035268"/>
    </source>
</evidence>
<reference evidence="4" key="1">
    <citation type="submission" date="2015-02" db="EMBL/GenBank/DDBJ databases">
        <title>Description and complete genome sequence of the first cultured representative of the subdivision 5 of the Verrucomicrobia phylum.</title>
        <authorList>
            <person name="Spring S."/>
            <person name="Bunk B."/>
            <person name="Sproer C."/>
            <person name="Klenk H.-P."/>
        </authorList>
    </citation>
    <scope>NUCLEOTIDE SEQUENCE [LARGE SCALE GENOMIC DNA]</scope>
    <source>
        <strain evidence="4">L21-Fru-AB</strain>
    </source>
</reference>
<dbReference type="Pfam" id="PF12951">
    <property type="entry name" value="PATR"/>
    <property type="match status" value="4"/>
</dbReference>
<evidence type="ECO:0000313" key="3">
    <source>
        <dbReference type="EMBL" id="AKJ64202.1"/>
    </source>
</evidence>
<keyword evidence="1 2" id="KW-0732">Signal</keyword>
<dbReference type="OrthoDB" id="9804931at2"/>
<keyword evidence="4" id="KW-1185">Reference proteome</keyword>
<name>A0A0G3EFM1_9BACT</name>
<dbReference type="InterPro" id="IPR011050">
    <property type="entry name" value="Pectin_lyase_fold/virulence"/>
</dbReference>